<dbReference type="PANTHER" id="PTHR15071">
    <property type="entry name" value="MANNOSE-6-PHOSPHATE RECEPTOR FAMILY MEMBER"/>
    <property type="match status" value="1"/>
</dbReference>
<dbReference type="InterPro" id="IPR028927">
    <property type="entry name" value="Man-6-P_rcpt"/>
</dbReference>
<evidence type="ECO:0000256" key="10">
    <source>
        <dbReference type="SAM" id="SignalP"/>
    </source>
</evidence>
<proteinExistence type="predicted"/>
<feature type="signal peptide" evidence="10">
    <location>
        <begin position="1"/>
        <end position="27"/>
    </location>
</feature>
<keyword evidence="2" id="KW-0813">Transport</keyword>
<evidence type="ECO:0000256" key="4">
    <source>
        <dbReference type="ARBA" id="ARBA00022729"/>
    </source>
</evidence>
<protein>
    <submittedName>
        <fullName evidence="12">Cation-dependent mannose-6-phosphate receptor</fullName>
    </submittedName>
</protein>
<dbReference type="OrthoDB" id="29460at2759"/>
<dbReference type="GO" id="GO:0000139">
    <property type="term" value="C:Golgi membrane"/>
    <property type="evidence" value="ECO:0007669"/>
    <property type="project" value="UniProtKB-SubCell"/>
</dbReference>
<evidence type="ECO:0000313" key="12">
    <source>
        <dbReference type="EMBL" id="OWF50464.1"/>
    </source>
</evidence>
<feature type="domain" description="MRH" evidence="11">
    <location>
        <begin position="28"/>
        <end position="170"/>
    </location>
</feature>
<dbReference type="Proteomes" id="UP000242188">
    <property type="component" value="Unassembled WGS sequence"/>
</dbReference>
<reference evidence="12 13" key="1">
    <citation type="journal article" date="2017" name="Nat. Ecol. Evol.">
        <title>Scallop genome provides insights into evolution of bilaterian karyotype and development.</title>
        <authorList>
            <person name="Wang S."/>
            <person name="Zhang J."/>
            <person name="Jiao W."/>
            <person name="Li J."/>
            <person name="Xun X."/>
            <person name="Sun Y."/>
            <person name="Guo X."/>
            <person name="Huan P."/>
            <person name="Dong B."/>
            <person name="Zhang L."/>
            <person name="Hu X."/>
            <person name="Sun X."/>
            <person name="Wang J."/>
            <person name="Zhao C."/>
            <person name="Wang Y."/>
            <person name="Wang D."/>
            <person name="Huang X."/>
            <person name="Wang R."/>
            <person name="Lv J."/>
            <person name="Li Y."/>
            <person name="Zhang Z."/>
            <person name="Liu B."/>
            <person name="Lu W."/>
            <person name="Hui Y."/>
            <person name="Liang J."/>
            <person name="Zhou Z."/>
            <person name="Hou R."/>
            <person name="Li X."/>
            <person name="Liu Y."/>
            <person name="Li H."/>
            <person name="Ning X."/>
            <person name="Lin Y."/>
            <person name="Zhao L."/>
            <person name="Xing Q."/>
            <person name="Dou J."/>
            <person name="Li Y."/>
            <person name="Mao J."/>
            <person name="Guo H."/>
            <person name="Dou H."/>
            <person name="Li T."/>
            <person name="Mu C."/>
            <person name="Jiang W."/>
            <person name="Fu Q."/>
            <person name="Fu X."/>
            <person name="Miao Y."/>
            <person name="Liu J."/>
            <person name="Yu Q."/>
            <person name="Li R."/>
            <person name="Liao H."/>
            <person name="Li X."/>
            <person name="Kong Y."/>
            <person name="Jiang Z."/>
            <person name="Chourrout D."/>
            <person name="Li R."/>
            <person name="Bao Z."/>
        </authorList>
    </citation>
    <scope>NUCLEOTIDE SEQUENCE [LARGE SCALE GENOMIC DNA]</scope>
    <source>
        <strain evidence="12 13">PY_sf001</strain>
    </source>
</reference>
<evidence type="ECO:0000256" key="3">
    <source>
        <dbReference type="ARBA" id="ARBA00022692"/>
    </source>
</evidence>
<dbReference type="EMBL" id="NEDP02002599">
    <property type="protein sequence ID" value="OWF50464.1"/>
    <property type="molecule type" value="Genomic_DNA"/>
</dbReference>
<dbReference type="SUPFAM" id="SSF50911">
    <property type="entry name" value="Mannose 6-phosphate receptor domain"/>
    <property type="match status" value="1"/>
</dbReference>
<dbReference type="Gene3D" id="2.70.130.10">
    <property type="entry name" value="Mannose-6-phosphate receptor binding domain"/>
    <property type="match status" value="1"/>
</dbReference>
<keyword evidence="13" id="KW-1185">Reference proteome</keyword>
<evidence type="ECO:0000256" key="6">
    <source>
        <dbReference type="ARBA" id="ARBA00023136"/>
    </source>
</evidence>
<keyword evidence="7" id="KW-1015">Disulfide bond</keyword>
<organism evidence="12 13">
    <name type="scientific">Mizuhopecten yessoensis</name>
    <name type="common">Japanese scallop</name>
    <name type="synonym">Patinopecten yessoensis</name>
    <dbReference type="NCBI Taxonomy" id="6573"/>
    <lineage>
        <taxon>Eukaryota</taxon>
        <taxon>Metazoa</taxon>
        <taxon>Spiralia</taxon>
        <taxon>Lophotrochozoa</taxon>
        <taxon>Mollusca</taxon>
        <taxon>Bivalvia</taxon>
        <taxon>Autobranchia</taxon>
        <taxon>Pteriomorphia</taxon>
        <taxon>Pectinida</taxon>
        <taxon>Pectinoidea</taxon>
        <taxon>Pectinidae</taxon>
        <taxon>Mizuhopecten</taxon>
    </lineage>
</organism>
<comment type="caution">
    <text evidence="12">The sequence shown here is derived from an EMBL/GenBank/DDBJ whole genome shotgun (WGS) entry which is preliminary data.</text>
</comment>
<evidence type="ECO:0000256" key="5">
    <source>
        <dbReference type="ARBA" id="ARBA00022989"/>
    </source>
</evidence>
<sequence>MDSSAYVISILVLWMVISLSSPVLSAAEPCIKTGPCTCVTKQFTVDLTPLSTPTPRFQANDDKYTYIYSPCIPTGQKCGESTVTDIAICQELTTDHSTNFIVGTQSSAKFSGSPDNGSLQIEYTATIQGVQRTTYISVVCSDEDGSFSYLSSPSDTSYKLQLKTKYACLPCGLSAGSVLLIIFFVLLIVYIIGGILFMRYVRKAQGIEMIPNREMWMELPLLIKDGILFVSRGCKTDSSYSQI</sequence>
<accession>A0A210QNZ8</accession>
<evidence type="ECO:0000256" key="7">
    <source>
        <dbReference type="ARBA" id="ARBA00023157"/>
    </source>
</evidence>
<dbReference type="PROSITE" id="PS51914">
    <property type="entry name" value="MRH"/>
    <property type="match status" value="1"/>
</dbReference>
<evidence type="ECO:0000259" key="11">
    <source>
        <dbReference type="PROSITE" id="PS51914"/>
    </source>
</evidence>
<keyword evidence="6 9" id="KW-0472">Membrane</keyword>
<keyword evidence="12" id="KW-0675">Receptor</keyword>
<gene>
    <name evidence="12" type="ORF">KP79_PYT19389</name>
</gene>
<dbReference type="GO" id="GO:0010008">
    <property type="term" value="C:endosome membrane"/>
    <property type="evidence" value="ECO:0007669"/>
    <property type="project" value="UniProtKB-SubCell"/>
</dbReference>
<dbReference type="STRING" id="6573.A0A210QNZ8"/>
<evidence type="ECO:0000256" key="2">
    <source>
        <dbReference type="ARBA" id="ARBA00022448"/>
    </source>
</evidence>
<dbReference type="GO" id="GO:0005802">
    <property type="term" value="C:trans-Golgi network"/>
    <property type="evidence" value="ECO:0007669"/>
    <property type="project" value="TreeGrafter"/>
</dbReference>
<feature type="chain" id="PRO_5013030065" evidence="10">
    <location>
        <begin position="28"/>
        <end position="243"/>
    </location>
</feature>
<keyword evidence="5 9" id="KW-1133">Transmembrane helix</keyword>
<evidence type="ECO:0000256" key="1">
    <source>
        <dbReference type="ARBA" id="ARBA00004308"/>
    </source>
</evidence>
<keyword evidence="3 9" id="KW-0812">Transmembrane</keyword>
<name>A0A210QNZ8_MIZYE</name>
<feature type="transmembrane region" description="Helical" evidence="9">
    <location>
        <begin position="178"/>
        <end position="201"/>
    </location>
</feature>
<evidence type="ECO:0000256" key="8">
    <source>
        <dbReference type="ARBA" id="ARBA00023180"/>
    </source>
</evidence>
<dbReference type="AlphaFoldDB" id="A0A210QNZ8"/>
<dbReference type="Pfam" id="PF02157">
    <property type="entry name" value="Man-6-P_recep"/>
    <property type="match status" value="1"/>
</dbReference>
<evidence type="ECO:0000256" key="9">
    <source>
        <dbReference type="SAM" id="Phobius"/>
    </source>
</evidence>
<comment type="subcellular location">
    <subcellularLocation>
        <location evidence="1">Endomembrane system</location>
    </subcellularLocation>
</comment>
<dbReference type="SMART" id="SM01404">
    <property type="entry name" value="CIMR"/>
    <property type="match status" value="1"/>
</dbReference>
<keyword evidence="4 10" id="KW-0732">Signal</keyword>
<keyword evidence="8" id="KW-0325">Glycoprotein</keyword>
<dbReference type="PANTHER" id="PTHR15071:SF0">
    <property type="entry name" value="MANNOSE 6-PHOSPHATE RECEPTOR-LIKE PROTEIN 1"/>
    <property type="match status" value="1"/>
</dbReference>
<dbReference type="InterPro" id="IPR044865">
    <property type="entry name" value="MRH_dom"/>
</dbReference>
<dbReference type="InterPro" id="IPR009011">
    <property type="entry name" value="Man6P_isomerase_rcpt-bd_dom_sf"/>
</dbReference>
<evidence type="ECO:0000313" key="13">
    <source>
        <dbReference type="Proteomes" id="UP000242188"/>
    </source>
</evidence>